<dbReference type="PROSITE" id="PS51186">
    <property type="entry name" value="GNAT"/>
    <property type="match status" value="1"/>
</dbReference>
<evidence type="ECO:0000256" key="6">
    <source>
        <dbReference type="ARBA" id="ARBA00023229"/>
    </source>
</evidence>
<dbReference type="Pfam" id="PF00288">
    <property type="entry name" value="GHMP_kinases_N"/>
    <property type="match status" value="1"/>
</dbReference>
<dbReference type="InterPro" id="IPR013750">
    <property type="entry name" value="GHMP_kinase_C_dom"/>
</dbReference>
<dbReference type="InterPro" id="IPR006204">
    <property type="entry name" value="GHMP_kinase_N_dom"/>
</dbReference>
<dbReference type="InterPro" id="IPR004424">
    <property type="entry name" value="IspE"/>
</dbReference>
<keyword evidence="2 9" id="KW-0808">Transferase</keyword>
<reference evidence="9 10" key="1">
    <citation type="submission" date="2020-10" db="EMBL/GenBank/DDBJ databases">
        <title>Phylogeny of dyella-like bacteria.</title>
        <authorList>
            <person name="Fu J."/>
        </authorList>
    </citation>
    <scope>NUCLEOTIDE SEQUENCE [LARGE SCALE GENOMIC DNA]</scope>
    <source>
        <strain evidence="9 10">DHOB09</strain>
    </source>
</reference>
<evidence type="ECO:0000259" key="8">
    <source>
        <dbReference type="PROSITE" id="PS51186"/>
    </source>
</evidence>
<keyword evidence="10" id="KW-1185">Reference proteome</keyword>
<dbReference type="NCBIfam" id="TIGR00154">
    <property type="entry name" value="ispE"/>
    <property type="match status" value="1"/>
</dbReference>
<evidence type="ECO:0000256" key="3">
    <source>
        <dbReference type="ARBA" id="ARBA00022741"/>
    </source>
</evidence>
<dbReference type="InterPro" id="IPR000182">
    <property type="entry name" value="GNAT_dom"/>
</dbReference>
<dbReference type="Gene3D" id="3.30.230.10">
    <property type="match status" value="1"/>
</dbReference>
<dbReference type="InterPro" id="IPR020568">
    <property type="entry name" value="Ribosomal_Su5_D2-typ_SF"/>
</dbReference>
<proteinExistence type="inferred from homology"/>
<keyword evidence="3" id="KW-0547">Nucleotide-binding</keyword>
<keyword evidence="5" id="KW-0067">ATP-binding</keyword>
<dbReference type="CDD" id="cd04301">
    <property type="entry name" value="NAT_SF"/>
    <property type="match status" value="1"/>
</dbReference>
<organism evidence="9 10">
    <name type="scientific">Dyella caseinilytica</name>
    <dbReference type="NCBI Taxonomy" id="1849581"/>
    <lineage>
        <taxon>Bacteria</taxon>
        <taxon>Pseudomonadati</taxon>
        <taxon>Pseudomonadota</taxon>
        <taxon>Gammaproteobacteria</taxon>
        <taxon>Lysobacterales</taxon>
        <taxon>Rhodanobacteraceae</taxon>
        <taxon>Dyella</taxon>
    </lineage>
</organism>
<keyword evidence="6" id="KW-0414">Isoprene biosynthesis</keyword>
<dbReference type="GO" id="GO:0050515">
    <property type="term" value="F:4-(cytidine 5'-diphospho)-2-C-methyl-D-erythritol kinase activity"/>
    <property type="evidence" value="ECO:0007669"/>
    <property type="project" value="UniProtKB-EC"/>
</dbReference>
<protein>
    <recommendedName>
        <fullName evidence="7">4-(cytidine 5'-diphospho)-2-C-methyl-D-erythritol kinase</fullName>
        <ecNumber evidence="7">2.7.1.148</ecNumber>
    </recommendedName>
</protein>
<evidence type="ECO:0000256" key="4">
    <source>
        <dbReference type="ARBA" id="ARBA00022777"/>
    </source>
</evidence>
<evidence type="ECO:0000313" key="9">
    <source>
        <dbReference type="EMBL" id="QRN52674.1"/>
    </source>
</evidence>
<name>A0ABX7GRY4_9GAMM</name>
<dbReference type="Gene3D" id="3.30.70.890">
    <property type="entry name" value="GHMP kinase, C-terminal domain"/>
    <property type="match status" value="1"/>
</dbReference>
<dbReference type="SUPFAM" id="SSF55060">
    <property type="entry name" value="GHMP Kinase, C-terminal domain"/>
    <property type="match status" value="1"/>
</dbReference>
<comment type="similarity">
    <text evidence="1">Belongs to the GHMP kinase family. IspE subfamily.</text>
</comment>
<dbReference type="SUPFAM" id="SSF54211">
    <property type="entry name" value="Ribosomal protein S5 domain 2-like"/>
    <property type="match status" value="1"/>
</dbReference>
<dbReference type="EC" id="2.7.1.148" evidence="7"/>
<dbReference type="PANTHER" id="PTHR43527">
    <property type="entry name" value="4-DIPHOSPHOCYTIDYL-2-C-METHYL-D-ERYTHRITOL KINASE, CHLOROPLASTIC"/>
    <property type="match status" value="1"/>
</dbReference>
<evidence type="ECO:0000256" key="7">
    <source>
        <dbReference type="NCBIfam" id="TIGR00154"/>
    </source>
</evidence>
<evidence type="ECO:0000256" key="2">
    <source>
        <dbReference type="ARBA" id="ARBA00022679"/>
    </source>
</evidence>
<dbReference type="InterPro" id="IPR014721">
    <property type="entry name" value="Ribsml_uS5_D2-typ_fold_subgr"/>
</dbReference>
<dbReference type="SUPFAM" id="SSF55729">
    <property type="entry name" value="Acyl-CoA N-acyltransferases (Nat)"/>
    <property type="match status" value="1"/>
</dbReference>
<accession>A0ABX7GRY4</accession>
<evidence type="ECO:0000313" key="10">
    <source>
        <dbReference type="Proteomes" id="UP000663181"/>
    </source>
</evidence>
<dbReference type="InterPro" id="IPR016181">
    <property type="entry name" value="Acyl_CoA_acyltransferase"/>
</dbReference>
<evidence type="ECO:0000256" key="1">
    <source>
        <dbReference type="ARBA" id="ARBA00009684"/>
    </source>
</evidence>
<evidence type="ECO:0000256" key="5">
    <source>
        <dbReference type="ARBA" id="ARBA00022840"/>
    </source>
</evidence>
<dbReference type="InterPro" id="IPR036554">
    <property type="entry name" value="GHMP_kinase_C_sf"/>
</dbReference>
<dbReference type="Pfam" id="PF08544">
    <property type="entry name" value="GHMP_kinases_C"/>
    <property type="match status" value="1"/>
</dbReference>
<dbReference type="PANTHER" id="PTHR43527:SF2">
    <property type="entry name" value="4-DIPHOSPHOCYTIDYL-2-C-METHYL-D-ERYTHRITOL KINASE, CHLOROPLASTIC"/>
    <property type="match status" value="1"/>
</dbReference>
<dbReference type="RefSeq" id="WP_188799909.1">
    <property type="nucleotide sequence ID" value="NZ_BMIZ01000002.1"/>
</dbReference>
<dbReference type="Pfam" id="PF00583">
    <property type="entry name" value="Acetyltransf_1"/>
    <property type="match status" value="1"/>
</dbReference>
<sequence>MSSFRIERAVISQVDAICAIERAAVELFRGHKAWPFYSAISIPPEQLAEEIRRGLVWVALPEGNDEPVGFIWLDTEEGSNVAGIAEIDVLPAYGRRGIGAALLEHACAWARAAGYRRVDLGTLEDVPWNAPFYVSHGFEVVDKHDPDFAYARDRDRENGFPDSLRVFMSRKLASPPANEWTVWPAPAKIDLFLPNKPQRIIQLLDSGDEVRVRTRQDDVIDCRPQLDCALHAAKRLRDHAGIQAGADIEIDLRVPDGVGIGRENSIAATVLVALNHIWHLGLSADELAELGDELGSDVSVFVRSRTVQASESGDRFRPVKLPRRWYVLLDAHEYVPIDEIFQATELTRYAPPATISFFASGETLENVFEPVVRTRYPRVAAAWDWLGSHGHARFSGSGGCVFLETVTPERAEAVARRCPATFTAWVAEGVGLSPLRRALVRHAATD</sequence>
<dbReference type="EMBL" id="CP064030">
    <property type="protein sequence ID" value="QRN52674.1"/>
    <property type="molecule type" value="Genomic_DNA"/>
</dbReference>
<gene>
    <name evidence="9" type="primary">ispE</name>
    <name evidence="9" type="ORF">ISN74_14565</name>
</gene>
<keyword evidence="4 9" id="KW-0418">Kinase</keyword>
<dbReference type="Proteomes" id="UP000663181">
    <property type="component" value="Chromosome"/>
</dbReference>
<dbReference type="Gene3D" id="3.40.630.30">
    <property type="match status" value="1"/>
</dbReference>
<feature type="domain" description="N-acetyltransferase" evidence="8">
    <location>
        <begin position="4"/>
        <end position="157"/>
    </location>
</feature>